<protein>
    <recommendedName>
        <fullName evidence="3">Antitoxin Xre/MbcA/ParS-like toxin-binding domain-containing protein</fullName>
    </recommendedName>
</protein>
<evidence type="ECO:0008006" key="3">
    <source>
        <dbReference type="Google" id="ProtNLM"/>
    </source>
</evidence>
<proteinExistence type="predicted"/>
<organism evidence="1 2">
    <name type="scientific">Paraburkholderia terricola</name>
    <dbReference type="NCBI Taxonomy" id="169427"/>
    <lineage>
        <taxon>Bacteria</taxon>
        <taxon>Pseudomonadati</taxon>
        <taxon>Pseudomonadota</taxon>
        <taxon>Betaproteobacteria</taxon>
        <taxon>Burkholderiales</taxon>
        <taxon>Burkholderiaceae</taxon>
        <taxon>Paraburkholderia</taxon>
    </lineage>
</organism>
<sequence>MARYQFEGDLTHLERIIPLLVHGNPLALAYWRRRISSLSPQQSLLPDGTRRVTRLLNVFDEVERALISGKATARRSPG</sequence>
<accession>A0A1M6XR52</accession>
<evidence type="ECO:0000313" key="2">
    <source>
        <dbReference type="Proteomes" id="UP000184395"/>
    </source>
</evidence>
<dbReference type="AlphaFoldDB" id="A0A1M6XR52"/>
<gene>
    <name evidence="1" type="ORF">SAMN05192548_105838</name>
</gene>
<dbReference type="Proteomes" id="UP000184395">
    <property type="component" value="Unassembled WGS sequence"/>
</dbReference>
<evidence type="ECO:0000313" key="1">
    <source>
        <dbReference type="EMBL" id="SHL08368.1"/>
    </source>
</evidence>
<reference evidence="1 2" key="1">
    <citation type="submission" date="2016-11" db="EMBL/GenBank/DDBJ databases">
        <authorList>
            <person name="Jaros S."/>
            <person name="Januszkiewicz K."/>
            <person name="Wedrychowicz H."/>
        </authorList>
    </citation>
    <scope>NUCLEOTIDE SEQUENCE [LARGE SCALE GENOMIC DNA]</scope>
    <source>
        <strain evidence="1 2">LMG 20594</strain>
    </source>
</reference>
<name>A0A1M6XR52_9BURK</name>
<dbReference type="EMBL" id="FRAB01000058">
    <property type="protein sequence ID" value="SHL08368.1"/>
    <property type="molecule type" value="Genomic_DNA"/>
</dbReference>